<evidence type="ECO:0000313" key="4">
    <source>
        <dbReference type="Proteomes" id="UP000236723"/>
    </source>
</evidence>
<keyword evidence="4" id="KW-1185">Reference proteome</keyword>
<dbReference type="SUPFAM" id="SSF51261">
    <property type="entry name" value="Duplicated hybrid motif"/>
    <property type="match status" value="1"/>
</dbReference>
<gene>
    <name evidence="3" type="ORF">SAMN04489712_101101</name>
</gene>
<organism evidence="3 4">
    <name type="scientific">Thermomonospora echinospora</name>
    <dbReference type="NCBI Taxonomy" id="1992"/>
    <lineage>
        <taxon>Bacteria</taxon>
        <taxon>Bacillati</taxon>
        <taxon>Actinomycetota</taxon>
        <taxon>Actinomycetes</taxon>
        <taxon>Streptosporangiales</taxon>
        <taxon>Thermomonosporaceae</taxon>
        <taxon>Thermomonospora</taxon>
    </lineage>
</organism>
<feature type="region of interest" description="Disordered" evidence="1">
    <location>
        <begin position="1"/>
        <end position="125"/>
    </location>
</feature>
<feature type="compositionally biased region" description="Low complexity" evidence="1">
    <location>
        <begin position="95"/>
        <end position="105"/>
    </location>
</feature>
<evidence type="ECO:0000256" key="1">
    <source>
        <dbReference type="SAM" id="MobiDB-lite"/>
    </source>
</evidence>
<feature type="region of interest" description="Disordered" evidence="1">
    <location>
        <begin position="229"/>
        <end position="261"/>
    </location>
</feature>
<feature type="compositionally biased region" description="Gly residues" evidence="1">
    <location>
        <begin position="114"/>
        <end position="125"/>
    </location>
</feature>
<dbReference type="Proteomes" id="UP000236723">
    <property type="component" value="Unassembled WGS sequence"/>
</dbReference>
<feature type="domain" description="M23ase beta-sheet core" evidence="2">
    <location>
        <begin position="418"/>
        <end position="500"/>
    </location>
</feature>
<feature type="compositionally biased region" description="Basic residues" evidence="1">
    <location>
        <begin position="158"/>
        <end position="175"/>
    </location>
</feature>
<proteinExistence type="predicted"/>
<dbReference type="InterPro" id="IPR016047">
    <property type="entry name" value="M23ase_b-sheet_dom"/>
</dbReference>
<dbReference type="Gene3D" id="2.70.70.10">
    <property type="entry name" value="Glucose Permease (Domain IIA)"/>
    <property type="match status" value="1"/>
</dbReference>
<evidence type="ECO:0000313" key="3">
    <source>
        <dbReference type="EMBL" id="SEF46346.1"/>
    </source>
</evidence>
<reference evidence="4" key="1">
    <citation type="submission" date="2016-10" db="EMBL/GenBank/DDBJ databases">
        <authorList>
            <person name="Varghese N."/>
            <person name="Submissions S."/>
        </authorList>
    </citation>
    <scope>NUCLEOTIDE SEQUENCE [LARGE SCALE GENOMIC DNA]</scope>
    <source>
        <strain evidence="4">DSM 43163</strain>
    </source>
</reference>
<feature type="compositionally biased region" description="Basic and acidic residues" evidence="1">
    <location>
        <begin position="29"/>
        <end position="92"/>
    </location>
</feature>
<dbReference type="Pfam" id="PF01551">
    <property type="entry name" value="Peptidase_M23"/>
    <property type="match status" value="1"/>
</dbReference>
<feature type="compositionally biased region" description="Polar residues" evidence="1">
    <location>
        <begin position="579"/>
        <end position="593"/>
    </location>
</feature>
<sequence>MARRSSQDPSDPYREFWEHPGRSSRRSGRRADSRRTERTGRPAERPRGPRPRSDARTDVRSDPRAGSRAEPRAPFDPRAPQDPRARDRRTSFDVRIGPAVRPGRAARADEDPGPGHGARTGAGGRAGFDAWNWFGPVSGSGGRPGFDARTAFAEENARRRRPAAKPRARTRKAGRRREQQATAAIPGYPQRSADGLTIGSVVVVFVVGLSTLAAVENSLLTGQFTDAAGSTRAAGDGVSATPRPSRDPRRPQRPAQPPVQNLNARVNELTLQLRGPAARQSYGGDRPPLSGAIRFSRDRTWAFGTTAIPVPPDREAMPQAALYVAQWTGDRWRIALSGTEEFTDLLARVPAPMMPADERRTLARFSSGAGQAAGAAGLTLPWRTGQTWTMTAAPLGGTAGGQAARPLGAVAFRGGDGRVLAAGPGRIYRFCPTGDGRGLVMVIHPDGLATTYYHLTGVRRVRDGDTVARGDLLGRIGTDRPCGGAPADRPQVQFGLRSGNEDLPFEGVSLGGWTFRERARPLVGWAERGLLQILPGGLLRNFGPDAPPEPTPEEEDTGRPGPPDPDPPGLPGSGEQDRPPTQNERNASGDPQQ</sequence>
<feature type="region of interest" description="Disordered" evidence="1">
    <location>
        <begin position="536"/>
        <end position="593"/>
    </location>
</feature>
<dbReference type="RefSeq" id="WP_103935589.1">
    <property type="nucleotide sequence ID" value="NZ_FNVO01000001.1"/>
</dbReference>
<feature type="compositionally biased region" description="Basic and acidic residues" evidence="1">
    <location>
        <begin position="11"/>
        <end position="21"/>
    </location>
</feature>
<accession>A0A1H5S6W4</accession>
<feature type="compositionally biased region" description="Pro residues" evidence="1">
    <location>
        <begin position="560"/>
        <end position="570"/>
    </location>
</feature>
<dbReference type="OrthoDB" id="6188067at2"/>
<feature type="region of interest" description="Disordered" evidence="1">
    <location>
        <begin position="154"/>
        <end position="191"/>
    </location>
</feature>
<dbReference type="AlphaFoldDB" id="A0A1H5S6W4"/>
<dbReference type="EMBL" id="FNVO01000001">
    <property type="protein sequence ID" value="SEF46346.1"/>
    <property type="molecule type" value="Genomic_DNA"/>
</dbReference>
<dbReference type="InterPro" id="IPR011055">
    <property type="entry name" value="Dup_hybrid_motif"/>
</dbReference>
<evidence type="ECO:0000259" key="2">
    <source>
        <dbReference type="Pfam" id="PF01551"/>
    </source>
</evidence>
<protein>
    <submittedName>
        <fullName evidence="3">Peptidase family M23</fullName>
    </submittedName>
</protein>
<name>A0A1H5S6W4_9ACTN</name>
<dbReference type="CDD" id="cd12797">
    <property type="entry name" value="M23_peptidase"/>
    <property type="match status" value="1"/>
</dbReference>